<dbReference type="InterPro" id="IPR008271">
    <property type="entry name" value="Ser/Thr_kinase_AS"/>
</dbReference>
<evidence type="ECO:0000256" key="5">
    <source>
        <dbReference type="ARBA" id="ARBA00022777"/>
    </source>
</evidence>
<feature type="domain" description="Protein kinase" evidence="10">
    <location>
        <begin position="15"/>
        <end position="274"/>
    </location>
</feature>
<evidence type="ECO:0000256" key="1">
    <source>
        <dbReference type="ARBA" id="ARBA00012513"/>
    </source>
</evidence>
<dbReference type="SUPFAM" id="SSF56112">
    <property type="entry name" value="Protein kinase-like (PK-like)"/>
    <property type="match status" value="1"/>
</dbReference>
<dbReference type="PANTHER" id="PTHR43289">
    <property type="entry name" value="MITOGEN-ACTIVATED PROTEIN KINASE KINASE KINASE 20-RELATED"/>
    <property type="match status" value="1"/>
</dbReference>
<keyword evidence="9" id="KW-0812">Transmembrane</keyword>
<gene>
    <name evidence="11" type="ORF">JOF57_004083</name>
</gene>
<dbReference type="PROSITE" id="PS50011">
    <property type="entry name" value="PROTEIN_KINASE_DOM"/>
    <property type="match status" value="1"/>
</dbReference>
<keyword evidence="6 7" id="KW-0067">ATP-binding</keyword>
<proteinExistence type="predicted"/>
<evidence type="ECO:0000256" key="2">
    <source>
        <dbReference type="ARBA" id="ARBA00022527"/>
    </source>
</evidence>
<evidence type="ECO:0000313" key="11">
    <source>
        <dbReference type="EMBL" id="MBP2454170.1"/>
    </source>
</evidence>
<dbReference type="Gene3D" id="1.10.510.10">
    <property type="entry name" value="Transferase(Phosphotransferase) domain 1"/>
    <property type="match status" value="1"/>
</dbReference>
<feature type="region of interest" description="Disordered" evidence="8">
    <location>
        <begin position="382"/>
        <end position="409"/>
    </location>
</feature>
<keyword evidence="4 7" id="KW-0547">Nucleotide-binding</keyword>
<keyword evidence="5 11" id="KW-0418">Kinase</keyword>
<dbReference type="GO" id="GO:0004674">
    <property type="term" value="F:protein serine/threonine kinase activity"/>
    <property type="evidence" value="ECO:0007669"/>
    <property type="project" value="UniProtKB-EC"/>
</dbReference>
<keyword evidence="9" id="KW-0472">Membrane</keyword>
<dbReference type="Gene3D" id="3.30.200.20">
    <property type="entry name" value="Phosphorylase Kinase, domain 1"/>
    <property type="match status" value="1"/>
</dbReference>
<keyword evidence="12" id="KW-1185">Reference proteome</keyword>
<comment type="caution">
    <text evidence="11">The sequence shown here is derived from an EMBL/GenBank/DDBJ whole genome shotgun (WGS) entry which is preliminary data.</text>
</comment>
<evidence type="ECO:0000259" key="10">
    <source>
        <dbReference type="PROSITE" id="PS50011"/>
    </source>
</evidence>
<evidence type="ECO:0000313" key="12">
    <source>
        <dbReference type="Proteomes" id="UP000694460"/>
    </source>
</evidence>
<dbReference type="InterPro" id="IPR011009">
    <property type="entry name" value="Kinase-like_dom_sf"/>
</dbReference>
<dbReference type="CDD" id="cd14014">
    <property type="entry name" value="STKc_PknB_like"/>
    <property type="match status" value="1"/>
</dbReference>
<accession>A0ABS4ZXI1</accession>
<reference evidence="11 12" key="1">
    <citation type="submission" date="2021-03" db="EMBL/GenBank/DDBJ databases">
        <title>Sequencing the genomes of 1000 actinobacteria strains.</title>
        <authorList>
            <person name="Klenk H.-P."/>
        </authorList>
    </citation>
    <scope>NUCLEOTIDE SEQUENCE [LARGE SCALE GENOMIC DNA]</scope>
    <source>
        <strain evidence="11 12">DSM 46713</strain>
    </source>
</reference>
<name>A0ABS4ZXI1_9MYCO</name>
<evidence type="ECO:0000256" key="7">
    <source>
        <dbReference type="PROSITE-ProRule" id="PRU10141"/>
    </source>
</evidence>
<protein>
    <recommendedName>
        <fullName evidence="1">non-specific serine/threonine protein kinase</fullName>
        <ecNumber evidence="1">2.7.11.1</ecNumber>
    </recommendedName>
</protein>
<evidence type="ECO:0000256" key="6">
    <source>
        <dbReference type="ARBA" id="ARBA00022840"/>
    </source>
</evidence>
<feature type="binding site" evidence="7">
    <location>
        <position position="44"/>
    </location>
    <ligand>
        <name>ATP</name>
        <dbReference type="ChEBI" id="CHEBI:30616"/>
    </ligand>
</feature>
<evidence type="ECO:0000256" key="8">
    <source>
        <dbReference type="SAM" id="MobiDB-lite"/>
    </source>
</evidence>
<dbReference type="PROSITE" id="PS00108">
    <property type="entry name" value="PROTEIN_KINASE_ST"/>
    <property type="match status" value="1"/>
</dbReference>
<dbReference type="Proteomes" id="UP000694460">
    <property type="component" value="Unassembled WGS sequence"/>
</dbReference>
<evidence type="ECO:0000256" key="9">
    <source>
        <dbReference type="SAM" id="Phobius"/>
    </source>
</evidence>
<evidence type="ECO:0000256" key="4">
    <source>
        <dbReference type="ARBA" id="ARBA00022741"/>
    </source>
</evidence>
<keyword evidence="3 11" id="KW-0808">Transferase</keyword>
<organism evidence="11 12">
    <name type="scientific">Mycolicibacterium lutetiense</name>
    <dbReference type="NCBI Taxonomy" id="1641992"/>
    <lineage>
        <taxon>Bacteria</taxon>
        <taxon>Bacillati</taxon>
        <taxon>Actinomycetota</taxon>
        <taxon>Actinomycetes</taxon>
        <taxon>Mycobacteriales</taxon>
        <taxon>Mycobacteriaceae</taxon>
        <taxon>Mycolicibacterium</taxon>
    </lineage>
</organism>
<feature type="transmembrane region" description="Helical" evidence="9">
    <location>
        <begin position="322"/>
        <end position="347"/>
    </location>
</feature>
<evidence type="ECO:0000256" key="3">
    <source>
        <dbReference type="ARBA" id="ARBA00022679"/>
    </source>
</evidence>
<dbReference type="InterPro" id="IPR000719">
    <property type="entry name" value="Prot_kinase_dom"/>
</dbReference>
<dbReference type="InterPro" id="IPR017441">
    <property type="entry name" value="Protein_kinase_ATP_BS"/>
</dbReference>
<dbReference type="EMBL" id="JAGIOP010000002">
    <property type="protein sequence ID" value="MBP2454170.1"/>
    <property type="molecule type" value="Genomic_DNA"/>
</dbReference>
<dbReference type="PANTHER" id="PTHR43289:SF6">
    <property type="entry name" value="SERINE_THREONINE-PROTEIN KINASE NEKL-3"/>
    <property type="match status" value="1"/>
</dbReference>
<dbReference type="Pfam" id="PF00069">
    <property type="entry name" value="Pkinase"/>
    <property type="match status" value="1"/>
</dbReference>
<dbReference type="RefSeq" id="WP_209919349.1">
    <property type="nucleotide sequence ID" value="NZ_JAGIOP010000002.1"/>
</dbReference>
<keyword evidence="9" id="KW-1133">Transmembrane helix</keyword>
<dbReference type="EC" id="2.7.11.1" evidence="1"/>
<sequence>MVENTPGVGSRFGKYELTALLGRGGMGEVYEAVDTDKGRTVALKILRAEFAHDEQFRTRFLRESQAAAGLEEPHVVPIHDWGEVDGNLYIDMRLVRGQTLHDLINTGPLEPRRAATIVEQIAAALDAAHARGLIHRDVKPQNIIVTSADFAYLLDFGIAQAQGDSGLTQADVRIGSFSYMAPERFGDGPCSPAADTYSLACVLYEALTADAPFPAHSHEQLIAAHLSTPPPRPSTAHSGIPTSLDTVIARGMAKEPDDRYGSAGALGRAAQRALHTTDEAIAAAAETMMAPYISPPLLAAPPVVGHIASGPVEPGPPPRQSLVPLAAVGLVAALLLGAVGLVIGLLLSKSPAPAVNSSPAQTSALTPPPSVTVAGPTVYKTVPASPTSTPSYTPTYTPTTTRNPETSSSAQLRQISLGDHTVVSTQGADRWVPQLSSKRPGVVDQGVVWDNALTLEEHLRLRQEYGAKLLWSGDWSTFDAPNFWVTIAPISYSEARGALAWCSDHGFDRNHCYAKLVSTTHAVAGSTAFN</sequence>
<keyword evidence="2" id="KW-0723">Serine/threonine-protein kinase</keyword>
<dbReference type="PROSITE" id="PS00107">
    <property type="entry name" value="PROTEIN_KINASE_ATP"/>
    <property type="match status" value="1"/>
</dbReference>
<dbReference type="SMART" id="SM00220">
    <property type="entry name" value="S_TKc"/>
    <property type="match status" value="1"/>
</dbReference>